<feature type="compositionally biased region" description="Basic and acidic residues" evidence="1">
    <location>
        <begin position="106"/>
        <end position="116"/>
    </location>
</feature>
<dbReference type="InterPro" id="IPR007592">
    <property type="entry name" value="GEBP"/>
</dbReference>
<evidence type="ECO:0000256" key="1">
    <source>
        <dbReference type="SAM" id="MobiDB-lite"/>
    </source>
</evidence>
<protein>
    <submittedName>
        <fullName evidence="2">Uncharacterized protein</fullName>
    </submittedName>
</protein>
<reference evidence="2 3" key="1">
    <citation type="submission" date="2024-11" db="EMBL/GenBank/DDBJ databases">
        <title>A near-complete genome assembly of Cinchona calisaya.</title>
        <authorList>
            <person name="Lian D.C."/>
            <person name="Zhao X.W."/>
            <person name="Wei L."/>
        </authorList>
    </citation>
    <scope>NUCLEOTIDE SEQUENCE [LARGE SCALE GENOMIC DNA]</scope>
    <source>
        <tissue evidence="2">Nenye</tissue>
    </source>
</reference>
<feature type="region of interest" description="Disordered" evidence="1">
    <location>
        <begin position="106"/>
        <end position="216"/>
    </location>
</feature>
<dbReference type="Proteomes" id="UP001630127">
    <property type="component" value="Unassembled WGS sequence"/>
</dbReference>
<evidence type="ECO:0000313" key="3">
    <source>
        <dbReference type="Proteomes" id="UP001630127"/>
    </source>
</evidence>
<evidence type="ECO:0000313" key="2">
    <source>
        <dbReference type="EMBL" id="KAL3530230.1"/>
    </source>
</evidence>
<accession>A0ABD3AHJ8</accession>
<organism evidence="2 3">
    <name type="scientific">Cinchona calisaya</name>
    <dbReference type="NCBI Taxonomy" id="153742"/>
    <lineage>
        <taxon>Eukaryota</taxon>
        <taxon>Viridiplantae</taxon>
        <taxon>Streptophyta</taxon>
        <taxon>Embryophyta</taxon>
        <taxon>Tracheophyta</taxon>
        <taxon>Spermatophyta</taxon>
        <taxon>Magnoliopsida</taxon>
        <taxon>eudicotyledons</taxon>
        <taxon>Gunneridae</taxon>
        <taxon>Pentapetalae</taxon>
        <taxon>asterids</taxon>
        <taxon>lamiids</taxon>
        <taxon>Gentianales</taxon>
        <taxon>Rubiaceae</taxon>
        <taxon>Cinchonoideae</taxon>
        <taxon>Cinchoneae</taxon>
        <taxon>Cinchona</taxon>
    </lineage>
</organism>
<feature type="compositionally biased region" description="Polar residues" evidence="1">
    <location>
        <begin position="117"/>
        <end position="126"/>
    </location>
</feature>
<dbReference type="PANTHER" id="PTHR31662">
    <property type="entry name" value="BNAANNG10740D PROTEIN-RELATED"/>
    <property type="match status" value="1"/>
</dbReference>
<dbReference type="EMBL" id="JBJUIK010000004">
    <property type="protein sequence ID" value="KAL3530230.1"/>
    <property type="molecule type" value="Genomic_DNA"/>
</dbReference>
<dbReference type="AlphaFoldDB" id="A0ABD3AHJ8"/>
<proteinExistence type="predicted"/>
<comment type="caution">
    <text evidence="2">The sequence shown here is derived from an EMBL/GenBank/DDBJ whole genome shotgun (WGS) entry which is preliminary data.</text>
</comment>
<feature type="compositionally biased region" description="Polar residues" evidence="1">
    <location>
        <begin position="136"/>
        <end position="207"/>
    </location>
</feature>
<gene>
    <name evidence="2" type="ORF">ACH5RR_009552</name>
</gene>
<sequence>MAATPPPAPIPSDLDILRSIAKYFLRNRSFPYDVGEHGMIDYVRNYLRSDDADPQQVRQRVNNLQEQYLGTRHTMHLGQAGLESLPLEDLQKYAIAHFLWDGGDHHSDSVHGRQDVDQTNQASSSRAAGIHHSDSDTAMATAENTPEKASSADRSSNTYFSSDENPPQKSSSAAHRSNTNANIVVISSDSPNQSSSRISKDYASSSTTKRRQGGDTDTATIAAQDIDILTKIVEYSEANNKVYPYVSAETWSDFFKNWLHSDADPGEVGKRIQELLEMYGKYLILNNHNDEGGKPVYSDSPDGRLLLDLSKKLWQHEFGNPNDDSAGGKSRDDKS</sequence>
<name>A0ABD3AHJ8_9GENT</name>
<keyword evidence="3" id="KW-1185">Reference proteome</keyword>